<feature type="region of interest" description="Disordered" evidence="4">
    <location>
        <begin position="204"/>
        <end position="228"/>
    </location>
</feature>
<dbReference type="Pfam" id="PF17762">
    <property type="entry name" value="HTH_ParB"/>
    <property type="match status" value="1"/>
</dbReference>
<dbReference type="InterPro" id="IPR041468">
    <property type="entry name" value="HTH_ParB/Spo0J"/>
</dbReference>
<comment type="similarity">
    <text evidence="1">Belongs to the ParB family.</text>
</comment>
<dbReference type="AlphaFoldDB" id="A0A932YWH4"/>
<dbReference type="PANTHER" id="PTHR33375:SF1">
    <property type="entry name" value="CHROMOSOME-PARTITIONING PROTEIN PARB-RELATED"/>
    <property type="match status" value="1"/>
</dbReference>
<evidence type="ECO:0000259" key="5">
    <source>
        <dbReference type="SMART" id="SM00470"/>
    </source>
</evidence>
<keyword evidence="2" id="KW-0159">Chromosome partition</keyword>
<dbReference type="Gene3D" id="3.90.1530.30">
    <property type="match status" value="1"/>
</dbReference>
<dbReference type="GO" id="GO:0007059">
    <property type="term" value="P:chromosome segregation"/>
    <property type="evidence" value="ECO:0007669"/>
    <property type="project" value="UniProtKB-KW"/>
</dbReference>
<comment type="caution">
    <text evidence="6">The sequence shown here is derived from an EMBL/GenBank/DDBJ whole genome shotgun (WGS) entry which is preliminary data.</text>
</comment>
<dbReference type="PANTHER" id="PTHR33375">
    <property type="entry name" value="CHROMOSOME-PARTITIONING PROTEIN PARB-RELATED"/>
    <property type="match status" value="1"/>
</dbReference>
<evidence type="ECO:0000313" key="6">
    <source>
        <dbReference type="EMBL" id="MBI4132737.1"/>
    </source>
</evidence>
<dbReference type="Pfam" id="PF02195">
    <property type="entry name" value="ParB_N"/>
    <property type="match status" value="1"/>
</dbReference>
<evidence type="ECO:0000256" key="4">
    <source>
        <dbReference type="SAM" id="MobiDB-lite"/>
    </source>
</evidence>
<dbReference type="InterPro" id="IPR050336">
    <property type="entry name" value="Chromosome_partition/occlusion"/>
</dbReference>
<feature type="domain" description="ParB-like N-terminal" evidence="5">
    <location>
        <begin position="16"/>
        <end position="109"/>
    </location>
</feature>
<name>A0A932YWH4_9BACT</name>
<protein>
    <submittedName>
        <fullName evidence="6">ParB/RepB/Spo0J family partition protein</fullName>
    </submittedName>
</protein>
<dbReference type="GO" id="GO:0005694">
    <property type="term" value="C:chromosome"/>
    <property type="evidence" value="ECO:0007669"/>
    <property type="project" value="TreeGrafter"/>
</dbReference>
<feature type="compositionally biased region" description="Acidic residues" evidence="4">
    <location>
        <begin position="289"/>
        <end position="302"/>
    </location>
</feature>
<dbReference type="Proteomes" id="UP000756703">
    <property type="component" value="Unassembled WGS sequence"/>
</dbReference>
<sequence length="302" mass="33657">MTDAPVPVVQHAFVFREIPVDKIQPNPHQPRQHFSEESLDELGASIREKGVLQPITVRDISADGVEAYELIAGERRWRSCERIGRMTIPSMVVEVDDDDAVDLALIENMQREDLTPMEEARGLASLLDRCLGNKSEVERRIKKSMTYITDRLVLLELPEEVQHMLDQGQVNTAQAKVLLAIPDAANQVKWAKQAAKRNLDANRLKGMTQNLTGNGNGKKSSSGDKRERRVTFKGLTSGIIGLYEDTQALKVEKLSPDQRQTIVQQADMLITALRDMQEQLKSATSAATEEAEEEETEAAVTA</sequence>
<dbReference type="InterPro" id="IPR036086">
    <property type="entry name" value="ParB/Sulfiredoxin_sf"/>
</dbReference>
<accession>A0A932YWH4</accession>
<evidence type="ECO:0000256" key="2">
    <source>
        <dbReference type="ARBA" id="ARBA00022829"/>
    </source>
</evidence>
<dbReference type="GO" id="GO:0003677">
    <property type="term" value="F:DNA binding"/>
    <property type="evidence" value="ECO:0007669"/>
    <property type="project" value="UniProtKB-KW"/>
</dbReference>
<dbReference type="NCBIfam" id="TIGR00180">
    <property type="entry name" value="parB_part"/>
    <property type="match status" value="1"/>
</dbReference>
<organism evidence="6 7">
    <name type="scientific">Candidatus Sungiibacteriota bacterium</name>
    <dbReference type="NCBI Taxonomy" id="2750080"/>
    <lineage>
        <taxon>Bacteria</taxon>
        <taxon>Candidatus Sungiibacteriota</taxon>
    </lineage>
</organism>
<evidence type="ECO:0000256" key="3">
    <source>
        <dbReference type="ARBA" id="ARBA00023125"/>
    </source>
</evidence>
<dbReference type="SUPFAM" id="SSF110849">
    <property type="entry name" value="ParB/Sulfiredoxin"/>
    <property type="match status" value="1"/>
</dbReference>
<dbReference type="EMBL" id="JACQMI010000011">
    <property type="protein sequence ID" value="MBI4132737.1"/>
    <property type="molecule type" value="Genomic_DNA"/>
</dbReference>
<dbReference type="CDD" id="cd16393">
    <property type="entry name" value="SPO0J_N"/>
    <property type="match status" value="1"/>
</dbReference>
<dbReference type="FunFam" id="1.10.10.2830:FF:000001">
    <property type="entry name" value="Chromosome partitioning protein ParB"/>
    <property type="match status" value="1"/>
</dbReference>
<proteinExistence type="inferred from homology"/>
<dbReference type="FunFam" id="3.90.1530.30:FF:000001">
    <property type="entry name" value="Chromosome partitioning protein ParB"/>
    <property type="match status" value="1"/>
</dbReference>
<dbReference type="SMART" id="SM00470">
    <property type="entry name" value="ParB"/>
    <property type="match status" value="1"/>
</dbReference>
<evidence type="ECO:0000256" key="1">
    <source>
        <dbReference type="ARBA" id="ARBA00006295"/>
    </source>
</evidence>
<dbReference type="Gene3D" id="1.10.10.2830">
    <property type="match status" value="1"/>
</dbReference>
<reference evidence="6" key="1">
    <citation type="submission" date="2020-07" db="EMBL/GenBank/DDBJ databases">
        <title>Huge and variable diversity of episymbiotic CPR bacteria and DPANN archaea in groundwater ecosystems.</title>
        <authorList>
            <person name="He C.Y."/>
            <person name="Keren R."/>
            <person name="Whittaker M."/>
            <person name="Farag I.F."/>
            <person name="Doudna J."/>
            <person name="Cate J.H.D."/>
            <person name="Banfield J.F."/>
        </authorList>
    </citation>
    <scope>NUCLEOTIDE SEQUENCE</scope>
    <source>
        <strain evidence="6">NC_groundwater_1225_Ag_S-0.1um_56_177</strain>
    </source>
</reference>
<feature type="region of interest" description="Disordered" evidence="4">
    <location>
        <begin position="279"/>
        <end position="302"/>
    </location>
</feature>
<dbReference type="InterPro" id="IPR003115">
    <property type="entry name" value="ParB_N"/>
</dbReference>
<gene>
    <name evidence="6" type="ORF">HY473_01385</name>
</gene>
<dbReference type="InterPro" id="IPR004437">
    <property type="entry name" value="ParB/RepB/Spo0J"/>
</dbReference>
<evidence type="ECO:0000313" key="7">
    <source>
        <dbReference type="Proteomes" id="UP000756703"/>
    </source>
</evidence>
<keyword evidence="3" id="KW-0238">DNA-binding</keyword>